<evidence type="ECO:0000313" key="1">
    <source>
        <dbReference type="EMBL" id="JAD61492.1"/>
    </source>
</evidence>
<proteinExistence type="predicted"/>
<sequence>MAATKSTVAIAGPSTTQTAPKAFSVNGLGLKPRGFDI</sequence>
<organism evidence="1">
    <name type="scientific">Arundo donax</name>
    <name type="common">Giant reed</name>
    <name type="synonym">Donax arundinaceus</name>
    <dbReference type="NCBI Taxonomy" id="35708"/>
    <lineage>
        <taxon>Eukaryota</taxon>
        <taxon>Viridiplantae</taxon>
        <taxon>Streptophyta</taxon>
        <taxon>Embryophyta</taxon>
        <taxon>Tracheophyta</taxon>
        <taxon>Spermatophyta</taxon>
        <taxon>Magnoliopsida</taxon>
        <taxon>Liliopsida</taxon>
        <taxon>Poales</taxon>
        <taxon>Poaceae</taxon>
        <taxon>PACMAD clade</taxon>
        <taxon>Arundinoideae</taxon>
        <taxon>Arundineae</taxon>
        <taxon>Arundo</taxon>
    </lineage>
</organism>
<name>A0A0A9BQD9_ARUDO</name>
<dbReference type="AlphaFoldDB" id="A0A0A9BQD9"/>
<dbReference type="EMBL" id="GBRH01236403">
    <property type="protein sequence ID" value="JAD61492.1"/>
    <property type="molecule type" value="Transcribed_RNA"/>
</dbReference>
<reference evidence="1" key="1">
    <citation type="submission" date="2014-09" db="EMBL/GenBank/DDBJ databases">
        <authorList>
            <person name="Magalhaes I.L.F."/>
            <person name="Oliveira U."/>
            <person name="Santos F.R."/>
            <person name="Vidigal T.H.D.A."/>
            <person name="Brescovit A.D."/>
            <person name="Santos A.J."/>
        </authorList>
    </citation>
    <scope>NUCLEOTIDE SEQUENCE</scope>
    <source>
        <tissue evidence="1">Shoot tissue taken approximately 20 cm above the soil surface</tissue>
    </source>
</reference>
<protein>
    <submittedName>
        <fullName evidence="1">Uncharacterized protein</fullName>
    </submittedName>
</protein>
<accession>A0A0A9BQD9</accession>
<reference evidence="1" key="2">
    <citation type="journal article" date="2015" name="Data Brief">
        <title>Shoot transcriptome of the giant reed, Arundo donax.</title>
        <authorList>
            <person name="Barrero R.A."/>
            <person name="Guerrero F.D."/>
            <person name="Moolhuijzen P."/>
            <person name="Goolsby J.A."/>
            <person name="Tidwell J."/>
            <person name="Bellgard S.E."/>
            <person name="Bellgard M.I."/>
        </authorList>
    </citation>
    <scope>NUCLEOTIDE SEQUENCE</scope>
    <source>
        <tissue evidence="1">Shoot tissue taken approximately 20 cm above the soil surface</tissue>
    </source>
</reference>